<evidence type="ECO:0000313" key="2">
    <source>
        <dbReference type="EMBL" id="GIX97866.1"/>
    </source>
</evidence>
<sequence length="195" mass="21514">MCHFRVTRESRLIRSLDRLRSLSEDSPSQGSIKHSIRINMHANDSQTNLQVHTISAYPSNNTTTISAYPSNNTTTISAYPTNNNAIAANPSNNTSAYPSNNNSSYPDNNTISAYPSNKKKNPSQHIHLTTPSQNINLTIKTVSAYPSKNNPISAITTPFQHIHLLTTPSHAYQHEKDIGGLCTDVSVMRCQLSIH</sequence>
<organism evidence="2 3">
    <name type="scientific">Caerostris extrusa</name>
    <name type="common">Bark spider</name>
    <name type="synonym">Caerostris bankana</name>
    <dbReference type="NCBI Taxonomy" id="172846"/>
    <lineage>
        <taxon>Eukaryota</taxon>
        <taxon>Metazoa</taxon>
        <taxon>Ecdysozoa</taxon>
        <taxon>Arthropoda</taxon>
        <taxon>Chelicerata</taxon>
        <taxon>Arachnida</taxon>
        <taxon>Araneae</taxon>
        <taxon>Araneomorphae</taxon>
        <taxon>Entelegynae</taxon>
        <taxon>Araneoidea</taxon>
        <taxon>Araneidae</taxon>
        <taxon>Caerostris</taxon>
    </lineage>
</organism>
<reference evidence="2 3" key="1">
    <citation type="submission" date="2021-06" db="EMBL/GenBank/DDBJ databases">
        <title>Caerostris extrusa draft genome.</title>
        <authorList>
            <person name="Kono N."/>
            <person name="Arakawa K."/>
        </authorList>
    </citation>
    <scope>NUCLEOTIDE SEQUENCE [LARGE SCALE GENOMIC DNA]</scope>
</reference>
<feature type="region of interest" description="Disordered" evidence="1">
    <location>
        <begin position="87"/>
        <end position="106"/>
    </location>
</feature>
<protein>
    <submittedName>
        <fullName evidence="2">Uncharacterized protein</fullName>
    </submittedName>
</protein>
<dbReference type="EMBL" id="BPLR01004832">
    <property type="protein sequence ID" value="GIX97866.1"/>
    <property type="molecule type" value="Genomic_DNA"/>
</dbReference>
<proteinExistence type="predicted"/>
<dbReference type="AlphaFoldDB" id="A0AAV4PNZ0"/>
<dbReference type="Proteomes" id="UP001054945">
    <property type="component" value="Unassembled WGS sequence"/>
</dbReference>
<name>A0AAV4PNZ0_CAEEX</name>
<accession>A0AAV4PNZ0</accession>
<evidence type="ECO:0000313" key="3">
    <source>
        <dbReference type="Proteomes" id="UP001054945"/>
    </source>
</evidence>
<comment type="caution">
    <text evidence="2">The sequence shown here is derived from an EMBL/GenBank/DDBJ whole genome shotgun (WGS) entry which is preliminary data.</text>
</comment>
<evidence type="ECO:0000256" key="1">
    <source>
        <dbReference type="SAM" id="MobiDB-lite"/>
    </source>
</evidence>
<keyword evidence="3" id="KW-1185">Reference proteome</keyword>
<gene>
    <name evidence="2" type="ORF">CEXT_398741</name>
</gene>